<evidence type="ECO:0008006" key="4">
    <source>
        <dbReference type="Google" id="ProtNLM"/>
    </source>
</evidence>
<keyword evidence="3" id="KW-1185">Reference proteome</keyword>
<dbReference type="EMBL" id="CP118166">
    <property type="protein sequence ID" value="WDI33081.1"/>
    <property type="molecule type" value="Genomic_DNA"/>
</dbReference>
<keyword evidence="1" id="KW-1133">Transmembrane helix</keyword>
<keyword evidence="1" id="KW-0472">Membrane</keyword>
<evidence type="ECO:0000313" key="3">
    <source>
        <dbReference type="Proteomes" id="UP001214043"/>
    </source>
</evidence>
<protein>
    <recommendedName>
        <fullName evidence="4">DoxX family protein</fullName>
    </recommendedName>
</protein>
<feature type="transmembrane region" description="Helical" evidence="1">
    <location>
        <begin position="78"/>
        <end position="101"/>
    </location>
</feature>
<dbReference type="Proteomes" id="UP001214043">
    <property type="component" value="Chromosome"/>
</dbReference>
<sequence>MKAGLLFALRTSTGLLLIIWGVLRVMSTDTAVRLSETYYSGMLSTEALILPLAYGQIILGALVILGLFRVIIYPLQALVLVGGAVAIWKFLADPLGLYLLTEETRKILFFPSTTVAVASLIIIAFKEYDAFSLDRMFSRR</sequence>
<gene>
    <name evidence="2" type="ORF">PUV54_07715</name>
</gene>
<organism evidence="2 3">
    <name type="scientific">Hyphococcus flavus</name>
    <dbReference type="NCBI Taxonomy" id="1866326"/>
    <lineage>
        <taxon>Bacteria</taxon>
        <taxon>Pseudomonadati</taxon>
        <taxon>Pseudomonadota</taxon>
        <taxon>Alphaproteobacteria</taxon>
        <taxon>Parvularculales</taxon>
        <taxon>Parvularculaceae</taxon>
        <taxon>Hyphococcus</taxon>
    </lineage>
</organism>
<accession>A0AAE9ZL05</accession>
<proteinExistence type="predicted"/>
<feature type="transmembrane region" description="Helical" evidence="1">
    <location>
        <begin position="48"/>
        <end position="71"/>
    </location>
</feature>
<name>A0AAE9ZL05_9PROT</name>
<dbReference type="RefSeq" id="WP_274495043.1">
    <property type="nucleotide sequence ID" value="NZ_CP118166.1"/>
</dbReference>
<dbReference type="KEGG" id="hfl:PUV54_07715"/>
<evidence type="ECO:0000313" key="2">
    <source>
        <dbReference type="EMBL" id="WDI33081.1"/>
    </source>
</evidence>
<reference evidence="2" key="1">
    <citation type="submission" date="2023-02" db="EMBL/GenBank/DDBJ databases">
        <title>Genome sequence of Hyphococcus flavus.</title>
        <authorList>
            <person name="Rong J.-C."/>
            <person name="Zhao Q."/>
            <person name="Yi M."/>
            <person name="Wu J.-Y."/>
        </authorList>
    </citation>
    <scope>NUCLEOTIDE SEQUENCE</scope>
    <source>
        <strain evidence="2">MCCC 1K03223</strain>
    </source>
</reference>
<dbReference type="AlphaFoldDB" id="A0AAE9ZL05"/>
<feature type="transmembrane region" description="Helical" evidence="1">
    <location>
        <begin position="107"/>
        <end position="125"/>
    </location>
</feature>
<keyword evidence="1" id="KW-0812">Transmembrane</keyword>
<evidence type="ECO:0000256" key="1">
    <source>
        <dbReference type="SAM" id="Phobius"/>
    </source>
</evidence>